<dbReference type="EMBL" id="LKHV01000003">
    <property type="protein sequence ID" value="KRG19324.1"/>
    <property type="molecule type" value="Genomic_DNA"/>
</dbReference>
<dbReference type="Pfam" id="PF00271">
    <property type="entry name" value="Helicase_C"/>
    <property type="match status" value="1"/>
</dbReference>
<reference evidence="3" key="1">
    <citation type="submission" date="2015-09" db="EMBL/GenBank/DDBJ databases">
        <title>Draft Genome Sequences of Two Novel Amoeba-resistant Intranuclear Bacteria, Candidatus Berkiella cookevillensis and Candidatus Berkiella aquae.</title>
        <authorList>
            <person name="Mehari Y.T."/>
            <person name="Arivett B.A."/>
            <person name="Farone A.L."/>
            <person name="Gunderson J.H."/>
            <person name="Farone M.B."/>
        </authorList>
    </citation>
    <scope>NUCLEOTIDE SEQUENCE [LARGE SCALE GENOMIC DNA]</scope>
    <source>
        <strain evidence="3">CC99</strain>
    </source>
</reference>
<proteinExistence type="predicted"/>
<evidence type="ECO:0000259" key="2">
    <source>
        <dbReference type="PROSITE" id="PS51192"/>
    </source>
</evidence>
<evidence type="ECO:0000256" key="1">
    <source>
        <dbReference type="SAM" id="Coils"/>
    </source>
</evidence>
<dbReference type="InterPro" id="IPR006935">
    <property type="entry name" value="Helicase/UvrB_N"/>
</dbReference>
<protein>
    <submittedName>
        <fullName evidence="4">DEAD/DEAH box helicase family protein</fullName>
    </submittedName>
    <submittedName>
        <fullName evidence="3">Type III restriction enzyme, res subunit</fullName>
    </submittedName>
</protein>
<dbReference type="Proteomes" id="UP000051494">
    <property type="component" value="Unassembled WGS sequence"/>
</dbReference>
<dbReference type="PANTHER" id="PTHR47396">
    <property type="entry name" value="TYPE I RESTRICTION ENZYME ECOKI R PROTEIN"/>
    <property type="match status" value="1"/>
</dbReference>
<name>A0A0Q9YFK2_9GAMM</name>
<feature type="domain" description="Helicase ATP-binding" evidence="2">
    <location>
        <begin position="2005"/>
        <end position="2184"/>
    </location>
</feature>
<dbReference type="InterPro" id="IPR014001">
    <property type="entry name" value="Helicase_ATP-bd"/>
</dbReference>
<organism evidence="3">
    <name type="scientific">Candidatus Berkiella cookevillensis</name>
    <dbReference type="NCBI Taxonomy" id="437022"/>
    <lineage>
        <taxon>Bacteria</taxon>
        <taxon>Pseudomonadati</taxon>
        <taxon>Pseudomonadota</taxon>
        <taxon>Gammaproteobacteria</taxon>
        <taxon>Candidatus Berkiellales</taxon>
        <taxon>Candidatus Berkiellaceae</taxon>
        <taxon>Candidatus Berkiella</taxon>
    </lineage>
</organism>
<dbReference type="PROSITE" id="PS51192">
    <property type="entry name" value="HELICASE_ATP_BIND_1"/>
    <property type="match status" value="1"/>
</dbReference>
<dbReference type="Gene3D" id="3.40.50.300">
    <property type="entry name" value="P-loop containing nucleotide triphosphate hydrolases"/>
    <property type="match status" value="2"/>
</dbReference>
<dbReference type="SMART" id="SM00487">
    <property type="entry name" value="DEXDc"/>
    <property type="match status" value="1"/>
</dbReference>
<gene>
    <name evidence="4" type="ORF">CC99x_008495</name>
    <name evidence="3" type="ORF">CC99x_00853</name>
</gene>
<dbReference type="GO" id="GO:0004386">
    <property type="term" value="F:helicase activity"/>
    <property type="evidence" value="ECO:0007669"/>
    <property type="project" value="UniProtKB-KW"/>
</dbReference>
<dbReference type="Pfam" id="PF04851">
    <property type="entry name" value="ResIII"/>
    <property type="match status" value="1"/>
</dbReference>
<dbReference type="PANTHER" id="PTHR47396:SF1">
    <property type="entry name" value="ATP-DEPENDENT HELICASE IRC3-RELATED"/>
    <property type="match status" value="1"/>
</dbReference>
<evidence type="ECO:0000313" key="5">
    <source>
        <dbReference type="Proteomes" id="UP000051494"/>
    </source>
</evidence>
<keyword evidence="4" id="KW-0347">Helicase</keyword>
<reference evidence="4" key="3">
    <citation type="submission" date="2021-06" db="EMBL/GenBank/DDBJ databases">
        <title>Genomic Description and Analysis of Intracellular Bacteria, Candidatus Berkiella cookevillensis and Candidatus Berkiella aquae.</title>
        <authorList>
            <person name="Kidane D.T."/>
            <person name="Mehari Y.T."/>
            <person name="Rice F.C."/>
            <person name="Arivett B.A."/>
            <person name="Farone A.L."/>
            <person name="Berk S.G."/>
            <person name="Farone M.B."/>
        </authorList>
    </citation>
    <scope>NUCLEOTIDE SEQUENCE</scope>
    <source>
        <strain evidence="4">CC99</strain>
    </source>
</reference>
<dbReference type="EMBL" id="LKHV02000001">
    <property type="protein sequence ID" value="MCS5708938.1"/>
    <property type="molecule type" value="Genomic_DNA"/>
</dbReference>
<sequence length="2568" mass="292930">MFDTKNCWPDQYKIKELIESISSNTLINYRSYTPQDFSIQIQDGINKGKNALWFLAWFAAFSGNFKNFLNVFEYHKEAFKAEDFTVQAQEGSAKGQSVLWSLSHSVVNGELEAFQAVFARYKNTFSAEDFTAQAQEGVRKGQSPLFLLVVAATNGHSDIFLSVFEQYKDTFKKEDFTVQAQAGENQGKNPLWFLIDAAINGKPEAFHIVFKHYENTFATEDFTNPIQIGAYKNKNIISLLQSAAEEHNQDAQKILQQIDILSRNKAKQRVVDLMTRIVQGVKLDYASYTVEDFTIQLHEDPYKGISALLLLVMRMAHGQSAAFFPLFKLYKSEFQAKDFTVQIENGLDKGKSALWFLCGRYGISSFLLVFNQYKEAFKVEDFTAQAQEGEYKGQSSLFLLIAGAINGHPEAFEAVFQQYKSEFKVEDFKSKVQEGTYKGKSTLSLLQTAASTDKNQYAIQILNALIQQMPALFVDKAVKLIDLIRKGAEIDFSIYSAEDFTAQVQDGLGICNGETALLHLSIAASKGNATAFQSVFNQYKNEFKAEDFTTQLQKGLDKGKNVLWFLSSGVPNGSFSLFLSVFQKYKDAFNVEDFTAQAQAGPYKGRSVLWRLSSWVSNGQFEAFDVVFERFKENFKAEDFTVQVKKGPDEGQSPLWLLARGVSKLEGLAVFLSVFEQYKNNFSVENFRTQAQRGPYEGQYILWNLAVAAINGNPQAFHVVFQKYKDELKIEDFTVKVKRWPHKAESILSLLKSAVERDNQNAKEILQKTDVLFLDSISKKAEELIHLIVQGISVDYSIYMPEVFTTQVQKGVYKGKTVLWVLASLAGTVGFQSVFSHYKDLFKAEVLLLQEQDGANQKDDSIFRLLQIAGNTGNENAKQILQQVEELANLIGVDFKIESASRTAEDLEAQLQVNSVQPLEQRDDALVDKEKVTQDELLKQSYDLSPLSKGAEPINNSLFINRAQELINLIQQGTSFELSSYTAKDFTIQSETRPFRGENPLVRLAMTVSINKTKDKIFQSVFEHFKNDFIAENFTEKVAEGSLRGNSPLLYLAIAASKGKTDAFQSVFEYFKNDFKVEDFTTQAQEGYYKNQSPLLYLIDAFSNGHAKAVQSVFEQYKNDFTAEDYDEFPDLIKAKFTIDSASCTEEDLRVQAQNSSIQSLEQKDEILVDREKQDEEATQYDLFKQSYDLSSLSKDVESINISPPINRVDELICRVWFHTDFDFSLYTAKDFTAQAKEKPFKGENPLIRFAMSIRFNKSANKNFQSMFEYFKNDFTAQDFTVRVRTGNLKGNNPLFYLAIAVSKGHPDAFHSVFEHFKNDFAVEDFTARTQEGRYQGKSSLLYLIDAFSNGHAEAFRTVFEQYKNDFTAEDFEKFSNLIKAKVTIDSTLCTAEDLKKQAQVSSPQSLEQKDDILVDKEKQDEEATQDKLFKQSYDLPPLSKDVELISSPLPIVEDLMAQSNKAQELIDLIMRGAAIDFSLYTAEDFSTQIQQGLSKGQSPLRFLTTAAINGKPQKLLVVLEHYQDTLTVDDFNQSINDGPYKGKNALSLLENAAQRGNKNALLVLQQVNALGENKEKTVLSAGISNKYLRPENRATLSMPKNISLNLASRSAIQQKSIVQNISLEMLSKQAKLIQQTHQMIYIQNKNCKIRFYSMNPVVKKDEPCVFIMAGRKENAYFSPPQKGIRTILVLSEKDLKEMAHPIPASLDYLVIEELMSASHGVFKEEILGMLVARRITAFMFSHHFNLNYCIVCDDNISTFLLNEQIENLDSKVFYQKLISHLNKNLCLSLQTISNKPLSVETKLNVALGSKIFAYNMSKLKEIFNDSESLFYLFPPANCVKWWGEDYFMQYMLNEVAYRIDGVPGILVLSKNDFGGLERCTQHKNACKKAISTAEDYIEKTSAFLQGINFERVQESFRENIKNSITHMCNLVNDRVYANKEKQRRLLQLNLENIHAVANNIEVIRNINDRERPIAHLNTHAVFAQASTQVEMLKDILYKHQYQALETLLSKKNAVGHMAMCTGSGKTRVQIALAHLCCTQMKRPIFIVAPTQELVQQTYNEFIETQTDFANRLKTALFKQEIIKISSKQEDVSQGFLHKKHQENKNVFIFCEESFKLFMMDLERHFNPGLIIFDEYHDIARDTISITIERLSSEENTPVIGLSATPTKDKKKDAPLAQQLFRYSRLDALKDGRVVPIVTDTFSEKYSKEHYQKKIAKISEILKIHFHPNGKLLCNNKGIIFVNSILDVDRLTVELNHLGIQAFGIHSKADNENIVRFRCCLNACVAVAVRKMRVGFDDSSVNYVLDLQNTKDEDIFIQMIGRVMRVTDTDPKKIGYVISFKDIHKDTFITTDNAALKRSNSIYIFRQRALDRLKAIKMESNIFTRNKIDYFSKKIKHTVNSLYREYKSKLKPEITEVYSKEKQLENKGGQLYSDDCYENICDIPAGHDNNSSTLYSNLDAYKAWKTKARAEFAPEYDFFKKSSLFLCLQKLKKECLPENQRLLESKAPIYVREKWLRTMFSVLEEIVQKETIGVNEVFKLQQRQQKKKKNIINNSESMPLKKHSKFLN</sequence>
<keyword evidence="1" id="KW-0175">Coiled coil</keyword>
<accession>A0A0Q9YFK2</accession>
<dbReference type="RefSeq" id="WP_057623982.1">
    <property type="nucleotide sequence ID" value="NZ_LKHV02000001.1"/>
</dbReference>
<dbReference type="GO" id="GO:0016787">
    <property type="term" value="F:hydrolase activity"/>
    <property type="evidence" value="ECO:0007669"/>
    <property type="project" value="InterPro"/>
</dbReference>
<dbReference type="InterPro" id="IPR050742">
    <property type="entry name" value="Helicase_Restrict-Modif_Enz"/>
</dbReference>
<evidence type="ECO:0000313" key="4">
    <source>
        <dbReference type="EMBL" id="MCS5708938.1"/>
    </source>
</evidence>
<dbReference type="GO" id="GO:0005829">
    <property type="term" value="C:cytosol"/>
    <property type="evidence" value="ECO:0007669"/>
    <property type="project" value="TreeGrafter"/>
</dbReference>
<dbReference type="STRING" id="437022.CC99x_00853"/>
<reference evidence="4" key="2">
    <citation type="journal article" date="2016" name="Genome Announc.">
        <title>Draft Genome Sequences of Two Novel Amoeba-Resistant Intranuclear Bacteria, 'Candidatus Berkiella cookevillensis' and 'Candidatus Berkiella aquae'.</title>
        <authorList>
            <person name="Mehari Y.T."/>
            <person name="Arivett B.A."/>
            <person name="Farone A.L."/>
            <person name="Gunderson J.H."/>
            <person name="Farone M.B."/>
        </authorList>
    </citation>
    <scope>NUCLEOTIDE SEQUENCE</scope>
    <source>
        <strain evidence="4">CC99</strain>
    </source>
</reference>
<dbReference type="GO" id="GO:0003677">
    <property type="term" value="F:DNA binding"/>
    <property type="evidence" value="ECO:0007669"/>
    <property type="project" value="InterPro"/>
</dbReference>
<dbReference type="GO" id="GO:0005524">
    <property type="term" value="F:ATP binding"/>
    <property type="evidence" value="ECO:0007669"/>
    <property type="project" value="InterPro"/>
</dbReference>
<keyword evidence="4" id="KW-0547">Nucleotide-binding</keyword>
<dbReference type="InterPro" id="IPR001650">
    <property type="entry name" value="Helicase_C-like"/>
</dbReference>
<keyword evidence="4" id="KW-0378">Hydrolase</keyword>
<feature type="coiled-coil region" evidence="1">
    <location>
        <begin position="237"/>
        <end position="264"/>
    </location>
</feature>
<keyword evidence="4" id="KW-0067">ATP-binding</keyword>
<dbReference type="InterPro" id="IPR027417">
    <property type="entry name" value="P-loop_NTPase"/>
</dbReference>
<dbReference type="SUPFAM" id="SSF52540">
    <property type="entry name" value="P-loop containing nucleoside triphosphate hydrolases"/>
    <property type="match status" value="1"/>
</dbReference>
<comment type="caution">
    <text evidence="3">The sequence shown here is derived from an EMBL/GenBank/DDBJ whole genome shotgun (WGS) entry which is preliminary data.</text>
</comment>
<keyword evidence="5" id="KW-1185">Reference proteome</keyword>
<dbReference type="OrthoDB" id="5631452at2"/>
<evidence type="ECO:0000313" key="3">
    <source>
        <dbReference type="EMBL" id="KRG19324.1"/>
    </source>
</evidence>